<dbReference type="EC" id="2.4.99.28" evidence="10"/>
<dbReference type="EMBL" id="OB710602">
    <property type="protein sequence ID" value="CAD7238875.1"/>
    <property type="molecule type" value="Genomic_DNA"/>
</dbReference>
<keyword evidence="5" id="KW-0133">Cell shape</keyword>
<dbReference type="GO" id="GO:0008360">
    <property type="term" value="P:regulation of cell shape"/>
    <property type="evidence" value="ECO:0007669"/>
    <property type="project" value="UniProtKB-KW"/>
</dbReference>
<proteinExistence type="predicted"/>
<keyword evidence="6" id="KW-0573">Peptidoglycan synthesis</keyword>
<dbReference type="GO" id="GO:0032153">
    <property type="term" value="C:cell division site"/>
    <property type="evidence" value="ECO:0007669"/>
    <property type="project" value="TreeGrafter"/>
</dbReference>
<accession>A0A7R8ZVW1</accession>
<name>A0A7R8ZVW1_9CRUS</name>
<evidence type="ECO:0000256" key="1">
    <source>
        <dbReference type="ARBA" id="ARBA00004141"/>
    </source>
</evidence>
<dbReference type="AlphaFoldDB" id="A0A7R8ZVW1"/>
<reference evidence="12" key="1">
    <citation type="submission" date="2020-11" db="EMBL/GenBank/DDBJ databases">
        <authorList>
            <person name="Tran Van P."/>
        </authorList>
    </citation>
    <scope>NUCLEOTIDE SEQUENCE</scope>
</reference>
<evidence type="ECO:0000256" key="5">
    <source>
        <dbReference type="ARBA" id="ARBA00022960"/>
    </source>
</evidence>
<evidence type="ECO:0000256" key="9">
    <source>
        <dbReference type="ARBA" id="ARBA00032370"/>
    </source>
</evidence>
<evidence type="ECO:0000256" key="11">
    <source>
        <dbReference type="ARBA" id="ARBA00049902"/>
    </source>
</evidence>
<comment type="subcellular location">
    <subcellularLocation>
        <location evidence="1">Membrane</location>
        <topology evidence="1">Multi-pass membrane protein</topology>
    </subcellularLocation>
</comment>
<dbReference type="InterPro" id="IPR001182">
    <property type="entry name" value="FtsW/RodA"/>
</dbReference>
<dbReference type="GO" id="GO:0008955">
    <property type="term" value="F:peptidoglycan glycosyltransferase activity"/>
    <property type="evidence" value="ECO:0007669"/>
    <property type="project" value="UniProtKB-EC"/>
</dbReference>
<keyword evidence="2" id="KW-0328">Glycosyltransferase</keyword>
<evidence type="ECO:0000256" key="6">
    <source>
        <dbReference type="ARBA" id="ARBA00022984"/>
    </source>
</evidence>
<sequence length="231" mass="24350">MLVLTGLLLLAQPDFGSAAVIAVTVAAMLVLSGMRWSLSIVGVFLLGAAATALIVVAPYRLERVTSFLNPWDDPQGSGYQLTHSLIALGRGEWLGVGLGASVQKLHFLPHPDNDFIAAIIGEELGVVGLTSLMVLFGLLAWRGFAIAQRAIRQQKLFHAGLVQGLVVMLTMQAMIHIGVNLGALPTKGLTLPLVSNGGTSLVVTGLMVGLILRADRELKMDVPGKGRKGQS</sequence>
<keyword evidence="3" id="KW-0808">Transferase</keyword>
<dbReference type="PANTHER" id="PTHR30474">
    <property type="entry name" value="CELL CYCLE PROTEIN"/>
    <property type="match status" value="1"/>
</dbReference>
<keyword evidence="7" id="KW-1133">Transmembrane helix</keyword>
<protein>
    <recommendedName>
        <fullName evidence="10">peptidoglycan glycosyltransferase</fullName>
        <ecNumber evidence="10">2.4.99.28</ecNumber>
    </recommendedName>
    <alternativeName>
        <fullName evidence="9">Peptidoglycan polymerase</fullName>
    </alternativeName>
</protein>
<evidence type="ECO:0000313" key="12">
    <source>
        <dbReference type="EMBL" id="CAD7238875.1"/>
    </source>
</evidence>
<evidence type="ECO:0000256" key="8">
    <source>
        <dbReference type="ARBA" id="ARBA00023136"/>
    </source>
</evidence>
<dbReference type="GO" id="GO:0051301">
    <property type="term" value="P:cell division"/>
    <property type="evidence" value="ECO:0007669"/>
    <property type="project" value="InterPro"/>
</dbReference>
<dbReference type="GO" id="GO:0005886">
    <property type="term" value="C:plasma membrane"/>
    <property type="evidence" value="ECO:0007669"/>
    <property type="project" value="TreeGrafter"/>
</dbReference>
<evidence type="ECO:0000256" key="4">
    <source>
        <dbReference type="ARBA" id="ARBA00022692"/>
    </source>
</evidence>
<evidence type="ECO:0000256" key="10">
    <source>
        <dbReference type="ARBA" id="ARBA00044770"/>
    </source>
</evidence>
<comment type="catalytic activity">
    <reaction evidence="11">
        <text>[GlcNAc-(1-&gt;4)-Mur2Ac(oyl-L-Ala-gamma-D-Glu-L-Lys-D-Ala-D-Ala)](n)-di-trans,octa-cis-undecaprenyl diphosphate + beta-D-GlcNAc-(1-&gt;4)-Mur2Ac(oyl-L-Ala-gamma-D-Glu-L-Lys-D-Ala-D-Ala)-di-trans,octa-cis-undecaprenyl diphosphate = [GlcNAc-(1-&gt;4)-Mur2Ac(oyl-L-Ala-gamma-D-Glu-L-Lys-D-Ala-D-Ala)](n+1)-di-trans,octa-cis-undecaprenyl diphosphate + di-trans,octa-cis-undecaprenyl diphosphate + H(+)</text>
        <dbReference type="Rhea" id="RHEA:23708"/>
        <dbReference type="Rhea" id="RHEA-COMP:9602"/>
        <dbReference type="Rhea" id="RHEA-COMP:9603"/>
        <dbReference type="ChEBI" id="CHEBI:15378"/>
        <dbReference type="ChEBI" id="CHEBI:58405"/>
        <dbReference type="ChEBI" id="CHEBI:60033"/>
        <dbReference type="ChEBI" id="CHEBI:78435"/>
        <dbReference type="EC" id="2.4.99.28"/>
    </reaction>
</comment>
<organism evidence="12">
    <name type="scientific">Cyprideis torosa</name>
    <dbReference type="NCBI Taxonomy" id="163714"/>
    <lineage>
        <taxon>Eukaryota</taxon>
        <taxon>Metazoa</taxon>
        <taxon>Ecdysozoa</taxon>
        <taxon>Arthropoda</taxon>
        <taxon>Crustacea</taxon>
        <taxon>Oligostraca</taxon>
        <taxon>Ostracoda</taxon>
        <taxon>Podocopa</taxon>
        <taxon>Podocopida</taxon>
        <taxon>Cytherocopina</taxon>
        <taxon>Cytheroidea</taxon>
        <taxon>Cytherideidae</taxon>
        <taxon>Cyprideis</taxon>
    </lineage>
</organism>
<dbReference type="OrthoDB" id="8300153at2759"/>
<evidence type="ECO:0000256" key="2">
    <source>
        <dbReference type="ARBA" id="ARBA00022676"/>
    </source>
</evidence>
<evidence type="ECO:0000256" key="7">
    <source>
        <dbReference type="ARBA" id="ARBA00022989"/>
    </source>
</evidence>
<gene>
    <name evidence="12" type="ORF">CTOB1V02_LOCUS16690</name>
</gene>
<keyword evidence="4" id="KW-0812">Transmembrane</keyword>
<dbReference type="GO" id="GO:0015648">
    <property type="term" value="F:lipid-linked peptidoglycan transporter activity"/>
    <property type="evidence" value="ECO:0007669"/>
    <property type="project" value="TreeGrafter"/>
</dbReference>
<evidence type="ECO:0000256" key="3">
    <source>
        <dbReference type="ARBA" id="ARBA00022679"/>
    </source>
</evidence>
<dbReference type="Pfam" id="PF01098">
    <property type="entry name" value="FTSW_RODA_SPOVE"/>
    <property type="match status" value="1"/>
</dbReference>
<dbReference type="PANTHER" id="PTHR30474:SF2">
    <property type="entry name" value="PEPTIDOGLYCAN GLYCOSYLTRANSFERASE FTSW-RELATED"/>
    <property type="match status" value="1"/>
</dbReference>
<keyword evidence="8" id="KW-0472">Membrane</keyword>